<dbReference type="Proteomes" id="UP000318521">
    <property type="component" value="Unassembled WGS sequence"/>
</dbReference>
<evidence type="ECO:0000313" key="1">
    <source>
        <dbReference type="EMBL" id="TSB47473.1"/>
    </source>
</evidence>
<proteinExistence type="predicted"/>
<comment type="caution">
    <text evidence="1">The sequence shown here is derived from an EMBL/GenBank/DDBJ whole genome shotgun (WGS) entry which is preliminary data.</text>
</comment>
<reference evidence="1 2" key="1">
    <citation type="submission" date="2019-07" db="EMBL/GenBank/DDBJ databases">
        <authorList>
            <person name="Park Y.J."/>
            <person name="Jeong S.E."/>
            <person name="Jung H.S."/>
        </authorList>
    </citation>
    <scope>NUCLEOTIDE SEQUENCE [LARGE SCALE GENOMIC DNA]</scope>
    <source>
        <strain evidence="2">P16(2019)</strain>
    </source>
</reference>
<name>A0A554A1A6_9BACI</name>
<evidence type="ECO:0000313" key="2">
    <source>
        <dbReference type="Proteomes" id="UP000318521"/>
    </source>
</evidence>
<dbReference type="OrthoDB" id="9800374at2"/>
<sequence>MNSISNEQLVAKLKQVENEMEPLGPSGAKLKSMKLLEIDEEDHIHAFISVLTSNWKEVSKENSMLERRLRERINGLEESIEGEPSIEVQNRIHSLNKELDDWVAYYHWVERLVEFFESGEIFTILPFKETTLKHNQGGIHS</sequence>
<protein>
    <submittedName>
        <fullName evidence="1">Uncharacterized protein</fullName>
    </submittedName>
</protein>
<accession>A0A554A1A6</accession>
<keyword evidence="2" id="KW-1185">Reference proteome</keyword>
<dbReference type="AlphaFoldDB" id="A0A554A1A6"/>
<dbReference type="RefSeq" id="WP_143847972.1">
    <property type="nucleotide sequence ID" value="NZ_VLXZ01000003.1"/>
</dbReference>
<gene>
    <name evidence="1" type="ORF">FN960_06985</name>
</gene>
<dbReference type="EMBL" id="VLXZ01000003">
    <property type="protein sequence ID" value="TSB47473.1"/>
    <property type="molecule type" value="Genomic_DNA"/>
</dbReference>
<organism evidence="1 2">
    <name type="scientific">Alkalicoccobacillus porphyridii</name>
    <dbReference type="NCBI Taxonomy" id="2597270"/>
    <lineage>
        <taxon>Bacteria</taxon>
        <taxon>Bacillati</taxon>
        <taxon>Bacillota</taxon>
        <taxon>Bacilli</taxon>
        <taxon>Bacillales</taxon>
        <taxon>Bacillaceae</taxon>
        <taxon>Alkalicoccobacillus</taxon>
    </lineage>
</organism>